<protein>
    <recommendedName>
        <fullName evidence="5">MD-2-related lipid-recognition domain-containing protein</fullName>
    </recommendedName>
</protein>
<organism evidence="3 4">
    <name type="scientific">Exocentrus adspersus</name>
    <dbReference type="NCBI Taxonomy" id="1586481"/>
    <lineage>
        <taxon>Eukaryota</taxon>
        <taxon>Metazoa</taxon>
        <taxon>Ecdysozoa</taxon>
        <taxon>Arthropoda</taxon>
        <taxon>Hexapoda</taxon>
        <taxon>Insecta</taxon>
        <taxon>Pterygota</taxon>
        <taxon>Neoptera</taxon>
        <taxon>Endopterygota</taxon>
        <taxon>Coleoptera</taxon>
        <taxon>Polyphaga</taxon>
        <taxon>Cucujiformia</taxon>
        <taxon>Chrysomeloidea</taxon>
        <taxon>Cerambycidae</taxon>
        <taxon>Lamiinae</taxon>
        <taxon>Acanthocinini</taxon>
        <taxon>Exocentrus</taxon>
    </lineage>
</organism>
<dbReference type="EMBL" id="JANEYG010000041">
    <property type="protein sequence ID" value="KAJ8916670.1"/>
    <property type="molecule type" value="Genomic_DNA"/>
</dbReference>
<dbReference type="PANTHER" id="PTHR21112">
    <property type="entry name" value="CHEMOSENSORY PROTEIN A 29A-RELATED"/>
    <property type="match status" value="1"/>
</dbReference>
<sequence>MYPILTPARALLIVVILLRIPKAIKSRNAPKYIIDIERFEQCSEYPDIESPMLNQKFSKINRTTRVFSYETDLKRPMDENIGIQADLERWSSNGWTKLPFIPLQPDACNLFSKLLGELWVDLKRHMGVKEPEKCPIPVGHYGMKDYMYDTSKLGGFAPFKGRFRYKIMLTDIRSKEVVQCIFAVLHVTDEV</sequence>
<accession>A0AAV8VS18</accession>
<comment type="caution">
    <text evidence="3">The sequence shown here is derived from an EMBL/GenBank/DDBJ whole genome shotgun (WGS) entry which is preliminary data.</text>
</comment>
<dbReference type="AlphaFoldDB" id="A0AAV8VS18"/>
<proteinExistence type="predicted"/>
<dbReference type="Proteomes" id="UP001159042">
    <property type="component" value="Unassembled WGS sequence"/>
</dbReference>
<evidence type="ECO:0000256" key="2">
    <source>
        <dbReference type="SAM" id="SignalP"/>
    </source>
</evidence>
<name>A0AAV8VS18_9CUCU</name>
<keyword evidence="4" id="KW-1185">Reference proteome</keyword>
<gene>
    <name evidence="3" type="ORF">NQ315_000315</name>
</gene>
<dbReference type="InterPro" id="IPR036846">
    <property type="entry name" value="GM2-AP_sf"/>
</dbReference>
<dbReference type="Gene3D" id="2.70.220.10">
    <property type="entry name" value="Ganglioside GM2 activator"/>
    <property type="match status" value="1"/>
</dbReference>
<evidence type="ECO:0000313" key="3">
    <source>
        <dbReference type="EMBL" id="KAJ8916670.1"/>
    </source>
</evidence>
<evidence type="ECO:0008006" key="5">
    <source>
        <dbReference type="Google" id="ProtNLM"/>
    </source>
</evidence>
<keyword evidence="1 2" id="KW-0732">Signal</keyword>
<feature type="signal peptide" evidence="2">
    <location>
        <begin position="1"/>
        <end position="26"/>
    </location>
</feature>
<feature type="chain" id="PRO_5043854969" description="MD-2-related lipid-recognition domain-containing protein" evidence="2">
    <location>
        <begin position="27"/>
        <end position="191"/>
    </location>
</feature>
<evidence type="ECO:0000313" key="4">
    <source>
        <dbReference type="Proteomes" id="UP001159042"/>
    </source>
</evidence>
<evidence type="ECO:0000256" key="1">
    <source>
        <dbReference type="ARBA" id="ARBA00022729"/>
    </source>
</evidence>
<dbReference type="PANTHER" id="PTHR21112:SF0">
    <property type="entry name" value="CHEMOSENSORY PROTEIN A 29A-RELATED"/>
    <property type="match status" value="1"/>
</dbReference>
<reference evidence="3 4" key="1">
    <citation type="journal article" date="2023" name="Insect Mol. Biol.">
        <title>Genome sequencing provides insights into the evolution of gene families encoding plant cell wall-degrading enzymes in longhorned beetles.</title>
        <authorList>
            <person name="Shin N.R."/>
            <person name="Okamura Y."/>
            <person name="Kirsch R."/>
            <person name="Pauchet Y."/>
        </authorList>
    </citation>
    <scope>NUCLEOTIDE SEQUENCE [LARGE SCALE GENOMIC DNA]</scope>
    <source>
        <strain evidence="3">EAD_L_NR</strain>
    </source>
</reference>